<name>A0A9P5QAG7_9AGAR</name>
<feature type="transmembrane region" description="Helical" evidence="2">
    <location>
        <begin position="191"/>
        <end position="210"/>
    </location>
</feature>
<protein>
    <submittedName>
        <fullName evidence="3">Uncharacterized protein</fullName>
    </submittedName>
</protein>
<sequence>MNTNTSVPTEAGPLETEAGVLVSEVSAFASEASVLAIETGGLTADASLVATEASVLATETGGLAAEASLFAAEAMIFAAEARIFAAEASAFAFATSASAPEAETFVSPTLQAVTSIITVYEFLDVSAPATQASTSKTVTITGASTSIFVSRGHTTTSVTPVLSTDVTVVPVPSSSPTGALSTVSKINIGDIIGGAIAAVVVLAVVSLIFCRLRRRKRAASVEQKISEFGIDYQPTLEPLLVGTPPHRPPSSLVARHSRVFSITLSVDPSPNSPALGFAASVAFATDGESVRSSYFDEKTAPRECEQRTNSRSTPGMPRSPSVHSSLYSPSTPRTSDLPPSYQTTECCYDLRTECMSGL</sequence>
<feature type="region of interest" description="Disordered" evidence="1">
    <location>
        <begin position="294"/>
        <end position="342"/>
    </location>
</feature>
<feature type="compositionally biased region" description="Low complexity" evidence="1">
    <location>
        <begin position="318"/>
        <end position="332"/>
    </location>
</feature>
<dbReference type="Proteomes" id="UP000772434">
    <property type="component" value="Unassembled WGS sequence"/>
</dbReference>
<gene>
    <name evidence="3" type="ORF">BDP27DRAFT_1413928</name>
</gene>
<keyword evidence="2" id="KW-0812">Transmembrane</keyword>
<reference evidence="3" key="1">
    <citation type="submission" date="2020-11" db="EMBL/GenBank/DDBJ databases">
        <authorList>
            <consortium name="DOE Joint Genome Institute"/>
            <person name="Ahrendt S."/>
            <person name="Riley R."/>
            <person name="Andreopoulos W."/>
            <person name="Labutti K."/>
            <person name="Pangilinan J."/>
            <person name="Ruiz-Duenas F.J."/>
            <person name="Barrasa J.M."/>
            <person name="Sanchez-Garcia M."/>
            <person name="Camarero S."/>
            <person name="Miyauchi S."/>
            <person name="Serrano A."/>
            <person name="Linde D."/>
            <person name="Babiker R."/>
            <person name="Drula E."/>
            <person name="Ayuso-Fernandez I."/>
            <person name="Pacheco R."/>
            <person name="Padilla G."/>
            <person name="Ferreira P."/>
            <person name="Barriuso J."/>
            <person name="Kellner H."/>
            <person name="Castanera R."/>
            <person name="Alfaro M."/>
            <person name="Ramirez L."/>
            <person name="Pisabarro A.G."/>
            <person name="Kuo A."/>
            <person name="Tritt A."/>
            <person name="Lipzen A."/>
            <person name="He G."/>
            <person name="Yan M."/>
            <person name="Ng V."/>
            <person name="Cullen D."/>
            <person name="Martin F."/>
            <person name="Rosso M.-N."/>
            <person name="Henrissat B."/>
            <person name="Hibbett D."/>
            <person name="Martinez A.T."/>
            <person name="Grigoriev I.V."/>
        </authorList>
    </citation>
    <scope>NUCLEOTIDE SEQUENCE</scope>
    <source>
        <strain evidence="3">AH 40177</strain>
    </source>
</reference>
<dbReference type="AlphaFoldDB" id="A0A9P5QAG7"/>
<keyword evidence="4" id="KW-1185">Reference proteome</keyword>
<feature type="compositionally biased region" description="Basic and acidic residues" evidence="1">
    <location>
        <begin position="294"/>
        <end position="308"/>
    </location>
</feature>
<organism evidence="3 4">
    <name type="scientific">Rhodocollybia butyracea</name>
    <dbReference type="NCBI Taxonomy" id="206335"/>
    <lineage>
        <taxon>Eukaryota</taxon>
        <taxon>Fungi</taxon>
        <taxon>Dikarya</taxon>
        <taxon>Basidiomycota</taxon>
        <taxon>Agaricomycotina</taxon>
        <taxon>Agaricomycetes</taxon>
        <taxon>Agaricomycetidae</taxon>
        <taxon>Agaricales</taxon>
        <taxon>Marasmiineae</taxon>
        <taxon>Omphalotaceae</taxon>
        <taxon>Rhodocollybia</taxon>
    </lineage>
</organism>
<evidence type="ECO:0000256" key="1">
    <source>
        <dbReference type="SAM" id="MobiDB-lite"/>
    </source>
</evidence>
<proteinExistence type="predicted"/>
<comment type="caution">
    <text evidence="3">The sequence shown here is derived from an EMBL/GenBank/DDBJ whole genome shotgun (WGS) entry which is preliminary data.</text>
</comment>
<keyword evidence="2" id="KW-1133">Transmembrane helix</keyword>
<evidence type="ECO:0000313" key="3">
    <source>
        <dbReference type="EMBL" id="KAF9076780.1"/>
    </source>
</evidence>
<accession>A0A9P5QAG7</accession>
<keyword evidence="2" id="KW-0472">Membrane</keyword>
<dbReference type="EMBL" id="JADNRY010000005">
    <property type="protein sequence ID" value="KAF9076780.1"/>
    <property type="molecule type" value="Genomic_DNA"/>
</dbReference>
<evidence type="ECO:0000313" key="4">
    <source>
        <dbReference type="Proteomes" id="UP000772434"/>
    </source>
</evidence>
<evidence type="ECO:0000256" key="2">
    <source>
        <dbReference type="SAM" id="Phobius"/>
    </source>
</evidence>